<accession>A0A1W1WQW7</accession>
<dbReference type="GO" id="GO:0106008">
    <property type="term" value="F:2-oxoglutaramate amidase activity"/>
    <property type="evidence" value="ECO:0007669"/>
    <property type="project" value="TreeGrafter"/>
</dbReference>
<dbReference type="PANTHER" id="PTHR47799:SF1">
    <property type="entry name" value="OMEGA-AMIDASE YAFV"/>
    <property type="match status" value="1"/>
</dbReference>
<protein>
    <submittedName>
        <fullName evidence="2">Predicted amidohydrolase</fullName>
    </submittedName>
</protein>
<dbReference type="OrthoDB" id="9811121at2"/>
<keyword evidence="3" id="KW-1185">Reference proteome</keyword>
<dbReference type="InterPro" id="IPR036526">
    <property type="entry name" value="C-N_Hydrolase_sf"/>
</dbReference>
<proteinExistence type="predicted"/>
<dbReference type="AlphaFoldDB" id="A0A1W1WQW7"/>
<feature type="domain" description="CN hydrolase" evidence="1">
    <location>
        <begin position="1"/>
        <end position="229"/>
    </location>
</feature>
<dbReference type="CDD" id="cd07197">
    <property type="entry name" value="nitrilase"/>
    <property type="match status" value="1"/>
</dbReference>
<dbReference type="Pfam" id="PF00795">
    <property type="entry name" value="CN_hydrolase"/>
    <property type="match status" value="1"/>
</dbReference>
<dbReference type="Proteomes" id="UP000192602">
    <property type="component" value="Unassembled WGS sequence"/>
</dbReference>
<evidence type="ECO:0000313" key="3">
    <source>
        <dbReference type="Proteomes" id="UP000192602"/>
    </source>
</evidence>
<dbReference type="EMBL" id="FWWZ01000001">
    <property type="protein sequence ID" value="SMC08708.1"/>
    <property type="molecule type" value="Genomic_DNA"/>
</dbReference>
<evidence type="ECO:0000313" key="2">
    <source>
        <dbReference type="EMBL" id="SMC08708.1"/>
    </source>
</evidence>
<gene>
    <name evidence="2" type="ORF">SAMN05660197_0473</name>
</gene>
<dbReference type="Gene3D" id="3.60.110.10">
    <property type="entry name" value="Carbon-nitrogen hydrolase"/>
    <property type="match status" value="1"/>
</dbReference>
<reference evidence="3" key="1">
    <citation type="submission" date="2017-04" db="EMBL/GenBank/DDBJ databases">
        <authorList>
            <person name="Varghese N."/>
            <person name="Submissions S."/>
        </authorList>
    </citation>
    <scope>NUCLEOTIDE SEQUENCE [LARGE SCALE GENOMIC DNA]</scope>
    <source>
        <strain evidence="3">DSM 16512</strain>
    </source>
</reference>
<dbReference type="STRING" id="1069081.SAMN05660197_0473"/>
<keyword evidence="2" id="KW-0378">Hydrolase</keyword>
<dbReference type="InterPro" id="IPR003010">
    <property type="entry name" value="C-N_Hydrolase"/>
</dbReference>
<dbReference type="PROSITE" id="PS50263">
    <property type="entry name" value="CN_HYDROLASE"/>
    <property type="match status" value="1"/>
</dbReference>
<dbReference type="SUPFAM" id="SSF56317">
    <property type="entry name" value="Carbon-nitrogen hydrolase"/>
    <property type="match status" value="1"/>
</dbReference>
<dbReference type="RefSeq" id="WP_084274976.1">
    <property type="nucleotide sequence ID" value="NZ_AP026671.1"/>
</dbReference>
<name>A0A1W1WQW7_9BACT</name>
<dbReference type="PANTHER" id="PTHR47799">
    <property type="entry name" value="OMEGA-AMIDASE YAFV"/>
    <property type="match status" value="1"/>
</dbReference>
<sequence>MIFSAIQCQTKPDFEKNLKTLKKLIQKSGDIVVAPEVVLTGFAYDRFEEAASFGQRALEELLPLSQERIVCYTQIEKRDGKFYNIAKVLYKEEVVYEQPKVKLFKFGGETDYFSAGNIEQINLFEIEGRKFGLLICFELRFIEIWQRLKGADIILVPAMWGSLRKRHFEQFTETLALMHQCFVIASNSANEDMAKSSAIINPFGVAFRDDRKRLLNKEVDLNDIKKMRRYMDIGL</sequence>
<dbReference type="InterPro" id="IPR052737">
    <property type="entry name" value="Omega-amidase_YafV"/>
</dbReference>
<evidence type="ECO:0000259" key="1">
    <source>
        <dbReference type="PROSITE" id="PS50263"/>
    </source>
</evidence>
<organism evidence="2 3">
    <name type="scientific">Nitratiruptor tergarcus DSM 16512</name>
    <dbReference type="NCBI Taxonomy" id="1069081"/>
    <lineage>
        <taxon>Bacteria</taxon>
        <taxon>Pseudomonadati</taxon>
        <taxon>Campylobacterota</taxon>
        <taxon>Epsilonproteobacteria</taxon>
        <taxon>Nautiliales</taxon>
        <taxon>Nitratiruptoraceae</taxon>
        <taxon>Nitratiruptor</taxon>
    </lineage>
</organism>
<dbReference type="GO" id="GO:0050152">
    <property type="term" value="F:omega-amidase activity"/>
    <property type="evidence" value="ECO:0007669"/>
    <property type="project" value="TreeGrafter"/>
</dbReference>